<evidence type="ECO:0000256" key="5">
    <source>
        <dbReference type="ARBA" id="ARBA00023163"/>
    </source>
</evidence>
<dbReference type="RefSeq" id="WP_153483027.1">
    <property type="nucleotide sequence ID" value="NZ_VWNA01000001.1"/>
</dbReference>
<proteinExistence type="predicted"/>
<dbReference type="Proteomes" id="UP000332515">
    <property type="component" value="Unassembled WGS sequence"/>
</dbReference>
<organism evidence="7 8">
    <name type="scientific">Segnochrobactrum spirostomi</name>
    <dbReference type="NCBI Taxonomy" id="2608987"/>
    <lineage>
        <taxon>Bacteria</taxon>
        <taxon>Pseudomonadati</taxon>
        <taxon>Pseudomonadota</taxon>
        <taxon>Alphaproteobacteria</taxon>
        <taxon>Hyphomicrobiales</taxon>
        <taxon>Segnochrobactraceae</taxon>
        <taxon>Segnochrobactrum</taxon>
    </lineage>
</organism>
<dbReference type="SUPFAM" id="SSF46785">
    <property type="entry name" value="Winged helix' DNA-binding domain"/>
    <property type="match status" value="1"/>
</dbReference>
<sequence>MPDDASNSTRPDARSVPTIDELLCFAIYSAEHAFTRAYRPLLSELGLTYPQFLIMTALWEADALTMKVLGERLRLDSGTLTPLLKRLEAAGLVRRARNRDDERVVDITLTDEGRALKDRSAAIWEHMIPAVGLCREDIDTLRSSLGRLRERLDGIGEVEG</sequence>
<evidence type="ECO:0000313" key="8">
    <source>
        <dbReference type="Proteomes" id="UP000332515"/>
    </source>
</evidence>
<evidence type="ECO:0000256" key="2">
    <source>
        <dbReference type="ARBA" id="ARBA00022490"/>
    </source>
</evidence>
<dbReference type="PRINTS" id="PR00598">
    <property type="entry name" value="HTHMARR"/>
</dbReference>
<keyword evidence="5" id="KW-0804">Transcription</keyword>
<keyword evidence="8" id="KW-1185">Reference proteome</keyword>
<feature type="domain" description="HTH marR-type" evidence="6">
    <location>
        <begin position="20"/>
        <end position="150"/>
    </location>
</feature>
<dbReference type="Gene3D" id="1.10.10.10">
    <property type="entry name" value="Winged helix-like DNA-binding domain superfamily/Winged helix DNA-binding domain"/>
    <property type="match status" value="1"/>
</dbReference>
<dbReference type="EMBL" id="VWNA01000001">
    <property type="protein sequence ID" value="MQT13773.1"/>
    <property type="molecule type" value="Genomic_DNA"/>
</dbReference>
<dbReference type="PANTHER" id="PTHR33164:SF5">
    <property type="entry name" value="ORGANIC HYDROPEROXIDE RESISTANCE TRANSCRIPTIONAL REGULATOR"/>
    <property type="match status" value="1"/>
</dbReference>
<dbReference type="InterPro" id="IPR055166">
    <property type="entry name" value="Transc_reg_Sar_Rot_HTH"/>
</dbReference>
<reference evidence="7 8" key="1">
    <citation type="submission" date="2019-09" db="EMBL/GenBank/DDBJ databases">
        <title>Segnochrobactrum spirostomi gen. nov., sp. nov., isolated from the ciliate Spirostomum cf. yagiui and description of a novel family, Segnochrobactraceae fam. nov. within the order Rhizobiales of the class Alphaproteobacteria.</title>
        <authorList>
            <person name="Akter S."/>
            <person name="Shazib S.U.A."/>
            <person name="Shin M.K."/>
        </authorList>
    </citation>
    <scope>NUCLEOTIDE SEQUENCE [LARGE SCALE GENOMIC DNA]</scope>
    <source>
        <strain evidence="7 8">Sp-1</strain>
    </source>
</reference>
<dbReference type="FunFam" id="1.10.10.10:FF:000163">
    <property type="entry name" value="MarR family transcriptional regulator"/>
    <property type="match status" value="1"/>
</dbReference>
<evidence type="ECO:0000256" key="3">
    <source>
        <dbReference type="ARBA" id="ARBA00023015"/>
    </source>
</evidence>
<dbReference type="InterPro" id="IPR000835">
    <property type="entry name" value="HTH_MarR-typ"/>
</dbReference>
<comment type="subcellular location">
    <subcellularLocation>
        <location evidence="1">Cytoplasm</location>
    </subcellularLocation>
</comment>
<dbReference type="InterPro" id="IPR036390">
    <property type="entry name" value="WH_DNA-bd_sf"/>
</dbReference>
<protein>
    <submittedName>
        <fullName evidence="7">MarR family transcriptional regulator</fullName>
    </submittedName>
</protein>
<dbReference type="GO" id="GO:0006950">
    <property type="term" value="P:response to stress"/>
    <property type="evidence" value="ECO:0007669"/>
    <property type="project" value="TreeGrafter"/>
</dbReference>
<keyword evidence="4" id="KW-0238">DNA-binding</keyword>
<dbReference type="InterPro" id="IPR039422">
    <property type="entry name" value="MarR/SlyA-like"/>
</dbReference>
<evidence type="ECO:0000256" key="4">
    <source>
        <dbReference type="ARBA" id="ARBA00023125"/>
    </source>
</evidence>
<dbReference type="PANTHER" id="PTHR33164">
    <property type="entry name" value="TRANSCRIPTIONAL REGULATOR, MARR FAMILY"/>
    <property type="match status" value="1"/>
</dbReference>
<dbReference type="InterPro" id="IPR036388">
    <property type="entry name" value="WH-like_DNA-bd_sf"/>
</dbReference>
<dbReference type="PROSITE" id="PS50995">
    <property type="entry name" value="HTH_MARR_2"/>
    <property type="match status" value="1"/>
</dbReference>
<dbReference type="GO" id="GO:0005737">
    <property type="term" value="C:cytoplasm"/>
    <property type="evidence" value="ECO:0007669"/>
    <property type="project" value="UniProtKB-SubCell"/>
</dbReference>
<evidence type="ECO:0000256" key="1">
    <source>
        <dbReference type="ARBA" id="ARBA00004496"/>
    </source>
</evidence>
<dbReference type="AlphaFoldDB" id="A0A6A7Y3T7"/>
<accession>A0A6A7Y3T7</accession>
<keyword evidence="2" id="KW-0963">Cytoplasm</keyword>
<keyword evidence="3" id="KW-0805">Transcription regulation</keyword>
<evidence type="ECO:0000313" key="7">
    <source>
        <dbReference type="EMBL" id="MQT13773.1"/>
    </source>
</evidence>
<gene>
    <name evidence="7" type="ORF">F0357_14210</name>
</gene>
<evidence type="ECO:0000259" key="6">
    <source>
        <dbReference type="PROSITE" id="PS50995"/>
    </source>
</evidence>
<dbReference type="GO" id="GO:0003700">
    <property type="term" value="F:DNA-binding transcription factor activity"/>
    <property type="evidence" value="ECO:0007669"/>
    <property type="project" value="InterPro"/>
</dbReference>
<dbReference type="GO" id="GO:0003677">
    <property type="term" value="F:DNA binding"/>
    <property type="evidence" value="ECO:0007669"/>
    <property type="project" value="UniProtKB-KW"/>
</dbReference>
<dbReference type="SMART" id="SM00347">
    <property type="entry name" value="HTH_MARR"/>
    <property type="match status" value="1"/>
</dbReference>
<dbReference type="Pfam" id="PF22381">
    <property type="entry name" value="Staph_reg_Sar_Rot"/>
    <property type="match status" value="1"/>
</dbReference>
<name>A0A6A7Y3T7_9HYPH</name>
<comment type="caution">
    <text evidence="7">The sequence shown here is derived from an EMBL/GenBank/DDBJ whole genome shotgun (WGS) entry which is preliminary data.</text>
</comment>